<dbReference type="Proteomes" id="UP000198853">
    <property type="component" value="Unassembled WGS sequence"/>
</dbReference>
<dbReference type="PANTHER" id="PTHR38733">
    <property type="entry name" value="PROTEIN MCRC"/>
    <property type="match status" value="1"/>
</dbReference>
<evidence type="ECO:0000313" key="1">
    <source>
        <dbReference type="EMBL" id="SDI53158.1"/>
    </source>
</evidence>
<reference evidence="1 2" key="1">
    <citation type="submission" date="2016-10" db="EMBL/GenBank/DDBJ databases">
        <authorList>
            <person name="de Groot N.N."/>
        </authorList>
    </citation>
    <scope>NUCLEOTIDE SEQUENCE [LARGE SCALE GENOMIC DNA]</scope>
    <source>
        <strain evidence="1 2">DSM 21771</strain>
    </source>
</reference>
<dbReference type="EMBL" id="FNEN01000003">
    <property type="protein sequence ID" value="SDI53158.1"/>
    <property type="molecule type" value="Genomic_DNA"/>
</dbReference>
<dbReference type="PANTHER" id="PTHR38733:SF1">
    <property type="entry name" value="TYPE IV METHYL-DIRECTED RESTRICTION ENZYME ECOKMCRBC"/>
    <property type="match status" value="1"/>
</dbReference>
<evidence type="ECO:0000313" key="2">
    <source>
        <dbReference type="Proteomes" id="UP000198853"/>
    </source>
</evidence>
<dbReference type="Pfam" id="PF10117">
    <property type="entry name" value="McrBC"/>
    <property type="match status" value="1"/>
</dbReference>
<proteinExistence type="predicted"/>
<organism evidence="1 2">
    <name type="scientific">Natribacillus halophilus</name>
    <dbReference type="NCBI Taxonomy" id="549003"/>
    <lineage>
        <taxon>Bacteria</taxon>
        <taxon>Bacillati</taxon>
        <taxon>Bacillota</taxon>
        <taxon>Bacilli</taxon>
        <taxon>Bacillales</taxon>
        <taxon>Bacillaceae</taxon>
        <taxon>Natribacillus</taxon>
    </lineage>
</organism>
<name>A0A1G8LBR2_9BACI</name>
<accession>A0A1G8LBR2</accession>
<keyword evidence="2" id="KW-1185">Reference proteome</keyword>
<protein>
    <submittedName>
        <fullName evidence="1">McrBC 5-methylcytosine restriction system component</fullName>
    </submittedName>
</protein>
<dbReference type="AlphaFoldDB" id="A0A1G8LBR2"/>
<dbReference type="InterPro" id="IPR019292">
    <property type="entry name" value="McrC"/>
</dbReference>
<dbReference type="OrthoDB" id="9786961at2"/>
<gene>
    <name evidence="1" type="ORF">SAMN04488123_10314</name>
</gene>
<sequence length="196" mass="23076">MLEYAYQLKSFHFLEGSIQSKTVQQVFERLAVHLAKLVSRRSRKGLYRRYMQKSDEGPFLRGKMDVQHQMRNVRHVNLRSQYEEHEADVEDNQILIWTLYKIMQSGICRESSLQTVRRAYRGIKDAAILVPVSAETCTGRTYNRLNQDYAPMHALCHFFLEHIGAHHTGGDRTMIPFVFNMAHLFEQFVAEWLQIQ</sequence>